<protein>
    <submittedName>
        <fullName evidence="1">Uncharacterized protein</fullName>
    </submittedName>
</protein>
<dbReference type="OrthoDB" id="5600212at2759"/>
<evidence type="ECO:0000313" key="1">
    <source>
        <dbReference type="EMBL" id="OMJ07159.1"/>
    </source>
</evidence>
<dbReference type="AlphaFoldDB" id="A0A1R1WXQ2"/>
<organism evidence="1 2">
    <name type="scientific">Smittium culicis</name>
    <dbReference type="NCBI Taxonomy" id="133412"/>
    <lineage>
        <taxon>Eukaryota</taxon>
        <taxon>Fungi</taxon>
        <taxon>Fungi incertae sedis</taxon>
        <taxon>Zoopagomycota</taxon>
        <taxon>Kickxellomycotina</taxon>
        <taxon>Harpellomycetes</taxon>
        <taxon>Harpellales</taxon>
        <taxon>Legeriomycetaceae</taxon>
        <taxon>Smittium</taxon>
    </lineage>
</organism>
<accession>A0A1R1WXQ2</accession>
<proteinExistence type="predicted"/>
<keyword evidence="2" id="KW-1185">Reference proteome</keyword>
<reference evidence="1 2" key="1">
    <citation type="submission" date="2017-01" db="EMBL/GenBank/DDBJ databases">
        <authorList>
            <person name="Mah S.A."/>
            <person name="Swanson W.J."/>
            <person name="Moy G.W."/>
            <person name="Vacquier V.D."/>
        </authorList>
    </citation>
    <scope>NUCLEOTIDE SEQUENCE [LARGE SCALE GENOMIC DNA]</scope>
    <source>
        <strain evidence="1 2">GSMNP</strain>
    </source>
</reference>
<dbReference type="EMBL" id="LSSN01006105">
    <property type="protein sequence ID" value="OMJ07159.1"/>
    <property type="molecule type" value="Genomic_DNA"/>
</dbReference>
<gene>
    <name evidence="1" type="ORF">AYI70_g12380</name>
</gene>
<name>A0A1R1WXQ2_9FUNG</name>
<sequence length="76" mass="8746">MDVYTIGSGFLPIHQNDIVVNLPKNDFKFRYRIINGKSDSDIKELDDLANTCTTNNLPRDSYSLIMDEDLQKPKHC</sequence>
<comment type="caution">
    <text evidence="1">The sequence shown here is derived from an EMBL/GenBank/DDBJ whole genome shotgun (WGS) entry which is preliminary data.</text>
</comment>
<evidence type="ECO:0000313" key="2">
    <source>
        <dbReference type="Proteomes" id="UP000187283"/>
    </source>
</evidence>
<dbReference type="Proteomes" id="UP000187283">
    <property type="component" value="Unassembled WGS sequence"/>
</dbReference>